<feature type="region of interest" description="Disordered" evidence="1">
    <location>
        <begin position="358"/>
        <end position="406"/>
    </location>
</feature>
<sequence>MPSYSLNAVVPSTVLPEKIVKRTRAESTPVPVSSTMLSLMCNKVKTSSLADVGIIPSSAAIVSSPAEELEQSSSQTSKETHHSSPPSAVTAESPAQDDTLTPSSLSTPPSTDDEPSAKHDPDALSPLSDNVSNGTRDDHKKDSADLPPTETVQVTANPPIPKRARRSSKLFGKFVPKFLQTSFGPSSSAPPPHPAPPASSAVPRSARTARPCRSASFTSGSSSPLIKSMPLPLPIPDSVPEVDEESFVSDSSRDKAGAGLTNTTTSSAPSPVISEQLANSDAQSMTENSQGSVDVVGELSQEMGELSQAVEQINKEGQEDEGHQYNLAKDADEYHSSYIIDENCDDDFFLNSVLRKKNQPDSPAMLSTRGWSSSSLEHMPSLTHSRNSTTTSLSSQTSSLSGSPITPMCTSSLTAAAGSALRSSHSSPIMIQPGLDEKRSRLSDAVREWRRSTNASSSSVSSSLSYTGFAM</sequence>
<protein>
    <submittedName>
        <fullName evidence="2">Uncharacterized protein</fullName>
    </submittedName>
</protein>
<dbReference type="Proteomes" id="UP000749646">
    <property type="component" value="Unassembled WGS sequence"/>
</dbReference>
<evidence type="ECO:0000256" key="1">
    <source>
        <dbReference type="SAM" id="MobiDB-lite"/>
    </source>
</evidence>
<feature type="compositionally biased region" description="Low complexity" evidence="1">
    <location>
        <begin position="97"/>
        <end position="110"/>
    </location>
</feature>
<organism evidence="2 3">
    <name type="scientific">Modicella reniformis</name>
    <dbReference type="NCBI Taxonomy" id="1440133"/>
    <lineage>
        <taxon>Eukaryota</taxon>
        <taxon>Fungi</taxon>
        <taxon>Fungi incertae sedis</taxon>
        <taxon>Mucoromycota</taxon>
        <taxon>Mortierellomycotina</taxon>
        <taxon>Mortierellomycetes</taxon>
        <taxon>Mortierellales</taxon>
        <taxon>Mortierellaceae</taxon>
        <taxon>Modicella</taxon>
    </lineage>
</organism>
<feature type="compositionally biased region" description="Polar residues" evidence="1">
    <location>
        <begin position="260"/>
        <end position="269"/>
    </location>
</feature>
<feature type="compositionally biased region" description="Low complexity" evidence="1">
    <location>
        <begin position="381"/>
        <end position="403"/>
    </location>
</feature>
<proteinExistence type="predicted"/>
<dbReference type="EMBL" id="JAAAHW010000067">
    <property type="protein sequence ID" value="KAG0006724.1"/>
    <property type="molecule type" value="Genomic_DNA"/>
</dbReference>
<feature type="compositionally biased region" description="Polar residues" evidence="1">
    <location>
        <begin position="71"/>
        <end position="87"/>
    </location>
</feature>
<dbReference type="OrthoDB" id="2442564at2759"/>
<feature type="region of interest" description="Disordered" evidence="1">
    <location>
        <begin position="63"/>
        <end position="272"/>
    </location>
</feature>
<feature type="compositionally biased region" description="Polar residues" evidence="1">
    <location>
        <begin position="215"/>
        <end position="225"/>
    </location>
</feature>
<dbReference type="AlphaFoldDB" id="A0A9P6SVC4"/>
<feature type="compositionally biased region" description="Pro residues" evidence="1">
    <location>
        <begin position="188"/>
        <end position="197"/>
    </location>
</feature>
<name>A0A9P6SVC4_9FUNG</name>
<evidence type="ECO:0000313" key="2">
    <source>
        <dbReference type="EMBL" id="KAG0006724.1"/>
    </source>
</evidence>
<feature type="region of interest" description="Disordered" evidence="1">
    <location>
        <begin position="449"/>
        <end position="471"/>
    </location>
</feature>
<keyword evidence="3" id="KW-1185">Reference proteome</keyword>
<accession>A0A9P6SVC4</accession>
<gene>
    <name evidence="2" type="ORF">BGZ65_004654</name>
</gene>
<reference evidence="2" key="1">
    <citation type="journal article" date="2020" name="Fungal Divers.">
        <title>Resolving the Mortierellaceae phylogeny through synthesis of multi-gene phylogenetics and phylogenomics.</title>
        <authorList>
            <person name="Vandepol N."/>
            <person name="Liber J."/>
            <person name="Desiro A."/>
            <person name="Na H."/>
            <person name="Kennedy M."/>
            <person name="Barry K."/>
            <person name="Grigoriev I.V."/>
            <person name="Miller A.N."/>
            <person name="O'Donnell K."/>
            <person name="Stajich J.E."/>
            <person name="Bonito G."/>
        </authorList>
    </citation>
    <scope>NUCLEOTIDE SEQUENCE</scope>
    <source>
        <strain evidence="2">MES-2147</strain>
    </source>
</reference>
<feature type="compositionally biased region" description="Low complexity" evidence="1">
    <location>
        <begin position="198"/>
        <end position="211"/>
    </location>
</feature>
<comment type="caution">
    <text evidence="2">The sequence shown here is derived from an EMBL/GenBank/DDBJ whole genome shotgun (WGS) entry which is preliminary data.</text>
</comment>
<evidence type="ECO:0000313" key="3">
    <source>
        <dbReference type="Proteomes" id="UP000749646"/>
    </source>
</evidence>
<feature type="compositionally biased region" description="Low complexity" evidence="1">
    <location>
        <begin position="456"/>
        <end position="465"/>
    </location>
</feature>
<feature type="compositionally biased region" description="Basic and acidic residues" evidence="1">
    <location>
        <begin position="135"/>
        <end position="144"/>
    </location>
</feature>